<keyword evidence="2" id="KW-0812">Transmembrane</keyword>
<organism evidence="4 5">
    <name type="scientific">Candidatus Avibacteroides avistercoris</name>
    <dbReference type="NCBI Taxonomy" id="2840690"/>
    <lineage>
        <taxon>Bacteria</taxon>
        <taxon>Pseudomonadati</taxon>
        <taxon>Bacteroidota</taxon>
        <taxon>Bacteroidia</taxon>
        <taxon>Bacteroidales</taxon>
        <taxon>Bacteroidaceae</taxon>
        <taxon>Bacteroidaceae incertae sedis</taxon>
        <taxon>Candidatus Avibacteroides</taxon>
    </lineage>
</organism>
<reference evidence="4" key="1">
    <citation type="journal article" date="2021" name="PeerJ">
        <title>Extensive microbial diversity within the chicken gut microbiome revealed by metagenomics and culture.</title>
        <authorList>
            <person name="Gilroy R."/>
            <person name="Ravi A."/>
            <person name="Getino M."/>
            <person name="Pursley I."/>
            <person name="Horton D.L."/>
            <person name="Alikhan N.F."/>
            <person name="Baker D."/>
            <person name="Gharbi K."/>
            <person name="Hall N."/>
            <person name="Watson M."/>
            <person name="Adriaenssens E.M."/>
            <person name="Foster-Nyarko E."/>
            <person name="Jarju S."/>
            <person name="Secka A."/>
            <person name="Antonio M."/>
            <person name="Oren A."/>
            <person name="Chaudhuri R.R."/>
            <person name="La Ragione R."/>
            <person name="Hildebrand F."/>
            <person name="Pallen M.J."/>
        </authorList>
    </citation>
    <scope>NUCLEOTIDE SEQUENCE</scope>
    <source>
        <strain evidence="4">MalCec1-1739</strain>
    </source>
</reference>
<evidence type="ECO:0000313" key="4">
    <source>
        <dbReference type="EMBL" id="HJD52548.1"/>
    </source>
</evidence>
<name>A0A9D2UHQ5_9BACT</name>
<dbReference type="GO" id="GO:0005886">
    <property type="term" value="C:plasma membrane"/>
    <property type="evidence" value="ECO:0007669"/>
    <property type="project" value="UniProtKB-SubCell"/>
</dbReference>
<dbReference type="PANTHER" id="PTHR30203">
    <property type="entry name" value="OUTER MEMBRANE CATION EFFLUX PROTEIN"/>
    <property type="match status" value="1"/>
</dbReference>
<dbReference type="InterPro" id="IPR003423">
    <property type="entry name" value="OMP_efflux"/>
</dbReference>
<reference evidence="4" key="2">
    <citation type="submission" date="2021-04" db="EMBL/GenBank/DDBJ databases">
        <authorList>
            <person name="Gilroy R."/>
        </authorList>
    </citation>
    <scope>NUCLEOTIDE SEQUENCE</scope>
    <source>
        <strain evidence="4">MalCec1-1739</strain>
    </source>
</reference>
<feature type="coiled-coil region" evidence="3">
    <location>
        <begin position="215"/>
        <end position="242"/>
    </location>
</feature>
<evidence type="ECO:0000313" key="5">
    <source>
        <dbReference type="Proteomes" id="UP000787625"/>
    </source>
</evidence>
<dbReference type="SUPFAM" id="SSF56954">
    <property type="entry name" value="Outer membrane efflux proteins (OEP)"/>
    <property type="match status" value="1"/>
</dbReference>
<proteinExistence type="inferred from homology"/>
<comment type="caution">
    <text evidence="4">The sequence shown here is derived from an EMBL/GenBank/DDBJ whole genome shotgun (WGS) entry which is preliminary data.</text>
</comment>
<dbReference type="Gene3D" id="2.20.200.10">
    <property type="entry name" value="Outer membrane efflux proteins (OEP)"/>
    <property type="match status" value="1"/>
</dbReference>
<keyword evidence="2" id="KW-0564">Palmitate</keyword>
<dbReference type="GO" id="GO:0015562">
    <property type="term" value="F:efflux transmembrane transporter activity"/>
    <property type="evidence" value="ECO:0007669"/>
    <property type="project" value="InterPro"/>
</dbReference>
<dbReference type="PANTHER" id="PTHR30203:SF33">
    <property type="entry name" value="BLR4455 PROTEIN"/>
    <property type="match status" value="1"/>
</dbReference>
<gene>
    <name evidence="4" type="ORF">IAA93_02310</name>
</gene>
<keyword evidence="2" id="KW-0449">Lipoprotein</keyword>
<dbReference type="Proteomes" id="UP000787625">
    <property type="component" value="Unassembled WGS sequence"/>
</dbReference>
<comment type="subcellular location">
    <subcellularLocation>
        <location evidence="2">Cell membrane</location>
        <topology evidence="2">Lipid-anchor</topology>
    </subcellularLocation>
</comment>
<evidence type="ECO:0000256" key="1">
    <source>
        <dbReference type="ARBA" id="ARBA00007613"/>
    </source>
</evidence>
<evidence type="ECO:0000256" key="3">
    <source>
        <dbReference type="SAM" id="Coils"/>
    </source>
</evidence>
<accession>A0A9D2UHQ5</accession>
<keyword evidence="3" id="KW-0175">Coiled coil</keyword>
<evidence type="ECO:0000256" key="2">
    <source>
        <dbReference type="RuleBase" id="RU362097"/>
    </source>
</evidence>
<protein>
    <submittedName>
        <fullName evidence="4">Efflux transporter outer membrane subunit</fullName>
    </submittedName>
</protein>
<keyword evidence="2" id="KW-0472">Membrane</keyword>
<dbReference type="EMBL" id="DWUP01000047">
    <property type="protein sequence ID" value="HJD52548.1"/>
    <property type="molecule type" value="Genomic_DNA"/>
</dbReference>
<dbReference type="PROSITE" id="PS51257">
    <property type="entry name" value="PROKAR_LIPOPROTEIN"/>
    <property type="match status" value="1"/>
</dbReference>
<sequence length="457" mass="51399">MKSLIIRILLIAALMPAVVSCKIGKKYVRPDLDLPQLIDSTATDSSSVKDIEWQTLFADPALQDLIYKALDYNKDLKIAVARVNELAEQKRISTADMLPSIGGQFYGRKEGMFYGHRNKTYDDQINLVGRVSWELDIWGKLRWAKESTVAEFLASVENQRAVRISIIAQVARAYFELVALDNELKIVRQTLNSRAEGVRLAEIRYRGGLTSEIVYQQAKLELARTETLIPDLERQISLKENEISFLTGDYPHSIKRTEDLAAIPMPESLPIGLPSTLLQRRPDIREAEQHLIAANAEVGIALTSMFPSLSLTGQFGAESEVFKDLLKSPFHQIIGNLLSPMFGAGQNIARHKSKKAAYERAKAEYEKAVIGAFRDVHNAITNFNKIKEICKLRDTYEKSSKSTMELAQLQYLNGVIAYLDLLDVQRGYFDAQISLSNAIRDKQIMLVNLYQSLGGGW</sequence>
<keyword evidence="2" id="KW-1134">Transmembrane beta strand</keyword>
<dbReference type="AlphaFoldDB" id="A0A9D2UHQ5"/>
<dbReference type="InterPro" id="IPR010131">
    <property type="entry name" value="MdtP/NodT-like"/>
</dbReference>
<dbReference type="NCBIfam" id="TIGR01845">
    <property type="entry name" value="outer_NodT"/>
    <property type="match status" value="1"/>
</dbReference>
<dbReference type="Pfam" id="PF02321">
    <property type="entry name" value="OEP"/>
    <property type="match status" value="2"/>
</dbReference>
<comment type="similarity">
    <text evidence="1 2">Belongs to the outer membrane factor (OMF) (TC 1.B.17) family.</text>
</comment>
<dbReference type="Gene3D" id="1.20.1600.10">
    <property type="entry name" value="Outer membrane efflux proteins (OEP)"/>
    <property type="match status" value="1"/>
</dbReference>